<dbReference type="SUPFAM" id="SSF48371">
    <property type="entry name" value="ARM repeat"/>
    <property type="match status" value="1"/>
</dbReference>
<dbReference type="InterPro" id="IPR011990">
    <property type="entry name" value="TPR-like_helical_dom_sf"/>
</dbReference>
<dbReference type="InterPro" id="IPR016024">
    <property type="entry name" value="ARM-type_fold"/>
</dbReference>
<dbReference type="InterPro" id="IPR021133">
    <property type="entry name" value="HEAT_type_2"/>
</dbReference>
<feature type="region of interest" description="Disordered" evidence="4">
    <location>
        <begin position="1"/>
        <end position="57"/>
    </location>
</feature>
<dbReference type="PANTHER" id="PTHR10648">
    <property type="entry name" value="SERINE/THREONINE-PROTEIN PHOSPHATASE PP2A 65 KDA REGULATORY SUBUNIT"/>
    <property type="match status" value="1"/>
</dbReference>
<dbReference type="SMART" id="SM00028">
    <property type="entry name" value="TPR"/>
    <property type="match status" value="5"/>
</dbReference>
<dbReference type="PROSITE" id="PS50005">
    <property type="entry name" value="TPR"/>
    <property type="match status" value="4"/>
</dbReference>
<dbReference type="PROSITE" id="PS50077">
    <property type="entry name" value="HEAT_REPEAT"/>
    <property type="match status" value="5"/>
</dbReference>
<feature type="repeat" description="HEAT" evidence="2">
    <location>
        <begin position="630"/>
        <end position="668"/>
    </location>
</feature>
<dbReference type="InterPro" id="IPR011989">
    <property type="entry name" value="ARM-like"/>
</dbReference>
<keyword evidence="6" id="KW-1185">Reference proteome</keyword>
<feature type="repeat" description="HEAT" evidence="2">
    <location>
        <begin position="593"/>
        <end position="629"/>
    </location>
</feature>
<organism evidence="5 6">
    <name type="scientific">Aphanomyces invadans</name>
    <dbReference type="NCBI Taxonomy" id="157072"/>
    <lineage>
        <taxon>Eukaryota</taxon>
        <taxon>Sar</taxon>
        <taxon>Stramenopiles</taxon>
        <taxon>Oomycota</taxon>
        <taxon>Saprolegniomycetes</taxon>
        <taxon>Saprolegniales</taxon>
        <taxon>Verrucalvaceae</taxon>
        <taxon>Aphanomyces</taxon>
    </lineage>
</organism>
<feature type="compositionally biased region" description="Low complexity" evidence="4">
    <location>
        <begin position="9"/>
        <end position="21"/>
    </location>
</feature>
<feature type="repeat" description="TPR" evidence="3">
    <location>
        <begin position="144"/>
        <end position="177"/>
    </location>
</feature>
<evidence type="ECO:0000256" key="1">
    <source>
        <dbReference type="ARBA" id="ARBA00022737"/>
    </source>
</evidence>
<dbReference type="VEuPathDB" id="FungiDB:H310_01823"/>
<keyword evidence="3" id="KW-0802">TPR repeat</keyword>
<dbReference type="InterPro" id="IPR051023">
    <property type="entry name" value="PP2A_Regulatory_Subunit_A"/>
</dbReference>
<feature type="repeat" description="HEAT" evidence="2">
    <location>
        <begin position="334"/>
        <end position="370"/>
    </location>
</feature>
<dbReference type="Proteomes" id="UP000285060">
    <property type="component" value="Unassembled WGS sequence"/>
</dbReference>
<accession>A0A3R6Z5Z8</accession>
<proteinExistence type="predicted"/>
<feature type="repeat" description="TPR" evidence="3">
    <location>
        <begin position="76"/>
        <end position="109"/>
    </location>
</feature>
<dbReference type="GO" id="GO:0005634">
    <property type="term" value="C:nucleus"/>
    <property type="evidence" value="ECO:0007669"/>
    <property type="project" value="TreeGrafter"/>
</dbReference>
<protein>
    <submittedName>
        <fullName evidence="5">Uncharacterized protein</fullName>
    </submittedName>
</protein>
<dbReference type="AlphaFoldDB" id="A0A3R6Z5Z8"/>
<comment type="caution">
    <text evidence="5">The sequence shown here is derived from an EMBL/GenBank/DDBJ whole genome shotgun (WGS) entry which is preliminary data.</text>
</comment>
<evidence type="ECO:0000313" key="5">
    <source>
        <dbReference type="EMBL" id="RHY31207.1"/>
    </source>
</evidence>
<feature type="repeat" description="HEAT" evidence="2">
    <location>
        <begin position="486"/>
        <end position="524"/>
    </location>
</feature>
<dbReference type="PANTHER" id="PTHR10648:SF4">
    <property type="entry name" value="PROTEIN PHOSPHATASE 2 (FORMERLY 2A), REGULATORY SUBUNIT A, BETA ISOFORM-RELATED"/>
    <property type="match status" value="1"/>
</dbReference>
<dbReference type="EMBL" id="QUSY01000235">
    <property type="protein sequence ID" value="RHY31207.1"/>
    <property type="molecule type" value="Genomic_DNA"/>
</dbReference>
<dbReference type="Gene3D" id="1.25.10.10">
    <property type="entry name" value="Leucine-rich Repeat Variant"/>
    <property type="match status" value="2"/>
</dbReference>
<dbReference type="Pfam" id="PF13432">
    <property type="entry name" value="TPR_16"/>
    <property type="match status" value="1"/>
</dbReference>
<feature type="repeat" description="TPR" evidence="3">
    <location>
        <begin position="110"/>
        <end position="143"/>
    </location>
</feature>
<dbReference type="Pfam" id="PF14559">
    <property type="entry name" value="TPR_19"/>
    <property type="match status" value="1"/>
</dbReference>
<feature type="repeat" description="TPR" evidence="3">
    <location>
        <begin position="178"/>
        <end position="211"/>
    </location>
</feature>
<dbReference type="GO" id="GO:0019888">
    <property type="term" value="F:protein phosphatase regulator activity"/>
    <property type="evidence" value="ECO:0007669"/>
    <property type="project" value="TreeGrafter"/>
</dbReference>
<reference evidence="5 6" key="1">
    <citation type="submission" date="2018-08" db="EMBL/GenBank/DDBJ databases">
        <title>Aphanomyces genome sequencing and annotation.</title>
        <authorList>
            <person name="Minardi D."/>
            <person name="Oidtmann B."/>
            <person name="Van Der Giezen M."/>
            <person name="Studholme D.J."/>
        </authorList>
    </citation>
    <scope>NUCLEOTIDE SEQUENCE [LARGE SCALE GENOMIC DNA]</scope>
    <source>
        <strain evidence="5 6">NJM0002</strain>
    </source>
</reference>
<dbReference type="InterPro" id="IPR019734">
    <property type="entry name" value="TPR_rpt"/>
</dbReference>
<dbReference type="VEuPathDB" id="FungiDB:H310_01825"/>
<evidence type="ECO:0000256" key="4">
    <source>
        <dbReference type="SAM" id="MobiDB-lite"/>
    </source>
</evidence>
<dbReference type="SUPFAM" id="SSF48452">
    <property type="entry name" value="TPR-like"/>
    <property type="match status" value="1"/>
</dbReference>
<dbReference type="GO" id="GO:0005829">
    <property type="term" value="C:cytosol"/>
    <property type="evidence" value="ECO:0007669"/>
    <property type="project" value="TreeGrafter"/>
</dbReference>
<feature type="repeat" description="HEAT" evidence="2">
    <location>
        <begin position="669"/>
        <end position="707"/>
    </location>
</feature>
<gene>
    <name evidence="5" type="ORF">DYB32_003678</name>
</gene>
<dbReference type="Gene3D" id="1.25.40.10">
    <property type="entry name" value="Tetratricopeptide repeat domain"/>
    <property type="match status" value="1"/>
</dbReference>
<evidence type="ECO:0000313" key="6">
    <source>
        <dbReference type="Proteomes" id="UP000285060"/>
    </source>
</evidence>
<dbReference type="GO" id="GO:0000159">
    <property type="term" value="C:protein phosphatase type 2A complex"/>
    <property type="evidence" value="ECO:0007669"/>
    <property type="project" value="TreeGrafter"/>
</dbReference>
<sequence>MAKRKRSKTAAAAAAPTAALPAEKKSKKAEQSVAGKKSVKGGDGVVEKKAQTTDKAATAKMSVDVDENDDNIEMELDELVAAGGALAQLGAHDAAAELFAKALAMSPENVDIMRSLAKAYVESDQSNEALSQYREIVRLAPQHVASWFDLGTLLVEANDVDGAIEALKRVISLEDGHSAAFASLASCYGEKGDIDAAIALFEGAVQKHPTMAKFHYNLATMLAARGQKKDMERAVDVYGTAARLDPDTRAEVLEDLAELHDAMGDAAKAKAVRDAAANANDDGGLLVCLGDEIYPINLLTEEMRTDETETRIRSMRRLRTIAQALGPERTRSELLPFLSESTDDEDEVLVAMAEELGNFVDLVGGPSAASILLTPLEVLATAEETVVRDKAVASINKVLDAVTDAAELALPLIKRLTEGDWFTSRVSACWIFPVAYSKVDPANKKDLRDLFTTLCADDTPMVRRAAALNIGKFGSKIERDVFVANILPLFKTLTTDDQDSVRLLAIENCSVIAKLLNEDENSQHILPVLAQAMGVNITEAELLHLTSPPTFAVSKCVDMNGRTNWKRCRAAAVSIVTMEIAPKLGEDVTKNSLIPILLQFLRDDVVDARLNVLKRMDNISPWMSSYESTLLPAITDLSKDLQWRVREAVILALPSLVTTLGSAYFQQHLLDMFLNAFQDMVSEVRLSTTKILRNILDVVGSEYILESVLPKLTKIYESSVTYQERVNVFHALGQLASSNASVELLTALTELSVKGASDKIPNVRFTVSTTLEVLGKSTTNSTVLDQVRSSLTALQADSDPDVKYFASVALETVGAS</sequence>
<name>A0A3R6Z5Z8_9STRA</name>
<keyword evidence="1" id="KW-0677">Repeat</keyword>
<evidence type="ECO:0000256" key="2">
    <source>
        <dbReference type="PROSITE-ProRule" id="PRU00103"/>
    </source>
</evidence>
<evidence type="ECO:0000256" key="3">
    <source>
        <dbReference type="PROSITE-ProRule" id="PRU00339"/>
    </source>
</evidence>